<dbReference type="GO" id="GO:0006013">
    <property type="term" value="P:mannose metabolic process"/>
    <property type="evidence" value="ECO:0007669"/>
    <property type="project" value="InterPro"/>
</dbReference>
<keyword evidence="5 10" id="KW-0378">Hydrolase</keyword>
<dbReference type="InterPro" id="IPR015341">
    <property type="entry name" value="Glyco_hydro_38_cen"/>
</dbReference>
<dbReference type="EMBL" id="CATQJA010002709">
    <property type="protein sequence ID" value="CAJ0586719.1"/>
    <property type="molecule type" value="Genomic_DNA"/>
</dbReference>
<keyword evidence="13" id="KW-1185">Reference proteome</keyword>
<evidence type="ECO:0000313" key="12">
    <source>
        <dbReference type="EMBL" id="CAJ0586719.1"/>
    </source>
</evidence>
<evidence type="ECO:0000256" key="7">
    <source>
        <dbReference type="ARBA" id="ARBA00023157"/>
    </source>
</evidence>
<keyword evidence="7" id="KW-1015">Disulfide bond</keyword>
<dbReference type="GO" id="GO:0005764">
    <property type="term" value="C:lysosome"/>
    <property type="evidence" value="ECO:0007669"/>
    <property type="project" value="TreeGrafter"/>
</dbReference>
<evidence type="ECO:0000256" key="1">
    <source>
        <dbReference type="ARBA" id="ARBA00000365"/>
    </source>
</evidence>
<dbReference type="InterPro" id="IPR027291">
    <property type="entry name" value="Glyco_hydro_38_N_sf"/>
</dbReference>
<evidence type="ECO:0000256" key="2">
    <source>
        <dbReference type="ARBA" id="ARBA00009792"/>
    </source>
</evidence>
<dbReference type="GO" id="GO:0004559">
    <property type="term" value="F:alpha-mannosidase activity"/>
    <property type="evidence" value="ECO:0007669"/>
    <property type="project" value="UniProtKB-EC"/>
</dbReference>
<dbReference type="PANTHER" id="PTHR11607:SF3">
    <property type="entry name" value="LYSOSOMAL ALPHA-MANNOSIDASE"/>
    <property type="match status" value="1"/>
</dbReference>
<dbReference type="InterPro" id="IPR041147">
    <property type="entry name" value="GH38_C"/>
</dbReference>
<dbReference type="Gene3D" id="2.60.40.1180">
    <property type="entry name" value="Golgi alpha-mannosidase II"/>
    <property type="match status" value="1"/>
</dbReference>
<dbReference type="FunFam" id="1.20.1270.50:FF:000002">
    <property type="entry name" value="Alpha-mannosidase"/>
    <property type="match status" value="1"/>
</dbReference>
<dbReference type="InterPro" id="IPR037094">
    <property type="entry name" value="Glyco_hydro_38_cen_sf"/>
</dbReference>
<comment type="caution">
    <text evidence="12">The sequence shown here is derived from an EMBL/GenBank/DDBJ whole genome shotgun (WGS) entry which is preliminary data.</text>
</comment>
<dbReference type="Pfam" id="PF17677">
    <property type="entry name" value="Glyco_hydro38C2"/>
    <property type="match status" value="1"/>
</dbReference>
<dbReference type="Pfam" id="PF01074">
    <property type="entry name" value="Glyco_hydro_38N"/>
    <property type="match status" value="1"/>
</dbReference>
<dbReference type="SUPFAM" id="SSF74650">
    <property type="entry name" value="Galactose mutarotase-like"/>
    <property type="match status" value="2"/>
</dbReference>
<gene>
    <name evidence="12" type="ORF">MSPICULIGERA_LOCUS24707</name>
</gene>
<dbReference type="Pfam" id="PF07748">
    <property type="entry name" value="Glyco_hydro_38C"/>
    <property type="match status" value="1"/>
</dbReference>
<dbReference type="GO" id="GO:0046872">
    <property type="term" value="F:metal ion binding"/>
    <property type="evidence" value="ECO:0007669"/>
    <property type="project" value="UniProtKB-KW"/>
</dbReference>
<dbReference type="PANTHER" id="PTHR11607">
    <property type="entry name" value="ALPHA-MANNOSIDASE"/>
    <property type="match status" value="1"/>
</dbReference>
<comment type="similarity">
    <text evidence="2 10">Belongs to the glycosyl hydrolase 38 family.</text>
</comment>
<evidence type="ECO:0000256" key="10">
    <source>
        <dbReference type="RuleBase" id="RU361199"/>
    </source>
</evidence>
<keyword evidence="6 10" id="KW-0862">Zinc</keyword>
<dbReference type="Gene3D" id="2.70.98.30">
    <property type="entry name" value="Golgi alpha-mannosidase II, domain 4"/>
    <property type="match status" value="1"/>
</dbReference>
<evidence type="ECO:0000256" key="9">
    <source>
        <dbReference type="ARBA" id="ARBA00023295"/>
    </source>
</evidence>
<name>A0AA36DFG2_9BILA</name>
<dbReference type="SUPFAM" id="SSF88713">
    <property type="entry name" value="Glycoside hydrolase/deacetylase"/>
    <property type="match status" value="1"/>
</dbReference>
<evidence type="ECO:0000259" key="11">
    <source>
        <dbReference type="SMART" id="SM00872"/>
    </source>
</evidence>
<dbReference type="Proteomes" id="UP001177023">
    <property type="component" value="Unassembled WGS sequence"/>
</dbReference>
<dbReference type="Gene3D" id="3.20.110.10">
    <property type="entry name" value="Glycoside hydrolase 38, N terminal domain"/>
    <property type="match status" value="1"/>
</dbReference>
<evidence type="ECO:0000256" key="4">
    <source>
        <dbReference type="ARBA" id="ARBA00022723"/>
    </source>
</evidence>
<dbReference type="GO" id="GO:0030246">
    <property type="term" value="F:carbohydrate binding"/>
    <property type="evidence" value="ECO:0007669"/>
    <property type="project" value="InterPro"/>
</dbReference>
<keyword evidence="8" id="KW-0325">Glycoprotein</keyword>
<dbReference type="InterPro" id="IPR011330">
    <property type="entry name" value="Glyco_hydro/deAcase_b/a-brl"/>
</dbReference>
<dbReference type="InterPro" id="IPR013780">
    <property type="entry name" value="Glyco_hydro_b"/>
</dbReference>
<dbReference type="InterPro" id="IPR050843">
    <property type="entry name" value="Glycosyl_Hydrlase_38"/>
</dbReference>
<dbReference type="SMART" id="SM00872">
    <property type="entry name" value="Alpha-mann_mid"/>
    <property type="match status" value="1"/>
</dbReference>
<dbReference type="AlphaFoldDB" id="A0AA36DFG2"/>
<evidence type="ECO:0000256" key="6">
    <source>
        <dbReference type="ARBA" id="ARBA00022833"/>
    </source>
</evidence>
<comment type="catalytic activity">
    <reaction evidence="1">
        <text>Hydrolysis of terminal, non-reducing alpha-D-mannose residues in alpha-D-mannosides.</text>
        <dbReference type="EC" id="3.2.1.24"/>
    </reaction>
</comment>
<dbReference type="Gene3D" id="2.60.40.1360">
    <property type="match status" value="1"/>
</dbReference>
<accession>A0AA36DFG2</accession>
<comment type="cofactor">
    <cofactor evidence="10">
        <name>Zn(2+)</name>
        <dbReference type="ChEBI" id="CHEBI:29105"/>
    </cofactor>
    <text evidence="10">Binds 1 zinc ion per subunit.</text>
</comment>
<evidence type="ECO:0000256" key="3">
    <source>
        <dbReference type="ARBA" id="ARBA00012752"/>
    </source>
</evidence>
<evidence type="ECO:0000256" key="5">
    <source>
        <dbReference type="ARBA" id="ARBA00022801"/>
    </source>
</evidence>
<dbReference type="InterPro" id="IPR000602">
    <property type="entry name" value="Glyco_hydro_38_N"/>
</dbReference>
<sequence length="584" mass="64452">MGMTSLWFARLHYLDRSQRHTQKNIEFNWVGSDDLKTTILGGSFFNHYSPLSGFCFDTGCNDEELNDGNIDRRAREFMDKVKDQASHYRTNNVMLTMGDDFQYQSAGKWFKNLDILIKYINANPAMGLNVQYSTPACYAAALQSTGSIFQPKQDDFFPYASGDHSFWTGYFTSRPTFKGMIRQASSYLNLAKQLSANFLLDDGPALEIAKRASGLVQHHDAVTGTAKQVVTYDYAQRLDKGIRQLEVLINDALKSASGGAAPPKHVLCLLSNETICDVSKASGSYAVSIFNPVGKAMSSFVRVPFYHPVASVQDDTGTAIQVQVTAVQSIPTLSSPDAAPYELFIPVQLGPAGFKTFFVSGSGLTGSEPVSGNYYPVTNRIFIKDTKSQMTVLTDRSQGGTSKDGAIELMLHRRCFYDDHFGVSEALDEPGKDGKGLVVRGQHWLLIGDAATQAAIHRPMAVEMFHRPIAAYATVADPAGYRSQYKTKYSGLTASLPNNVNLLTLEKRGNEVLLRLEHIFQSNEDSQLSQAATVDFGNLFTGFKIQSVQELYLGANRNLTMGVTTQVTLKPQQIRTFRLAVQPK</sequence>
<keyword evidence="4 10" id="KW-0479">Metal-binding</keyword>
<dbReference type="SUPFAM" id="SSF88688">
    <property type="entry name" value="Families 57/38 glycoside transferase middle domain"/>
    <property type="match status" value="1"/>
</dbReference>
<dbReference type="Pfam" id="PF09261">
    <property type="entry name" value="Alpha-mann_mid"/>
    <property type="match status" value="1"/>
</dbReference>
<proteinExistence type="inferred from homology"/>
<evidence type="ECO:0000256" key="8">
    <source>
        <dbReference type="ARBA" id="ARBA00023180"/>
    </source>
</evidence>
<dbReference type="Gene3D" id="1.20.1270.50">
    <property type="entry name" value="Glycoside hydrolase family 38, central domain"/>
    <property type="match status" value="2"/>
</dbReference>
<dbReference type="InterPro" id="IPR011013">
    <property type="entry name" value="Gal_mutarotase_sf_dom"/>
</dbReference>
<dbReference type="InterPro" id="IPR028995">
    <property type="entry name" value="Glyco_hydro_57/38_cen_sf"/>
</dbReference>
<organism evidence="12 13">
    <name type="scientific">Mesorhabditis spiculigera</name>
    <dbReference type="NCBI Taxonomy" id="96644"/>
    <lineage>
        <taxon>Eukaryota</taxon>
        <taxon>Metazoa</taxon>
        <taxon>Ecdysozoa</taxon>
        <taxon>Nematoda</taxon>
        <taxon>Chromadorea</taxon>
        <taxon>Rhabditida</taxon>
        <taxon>Rhabditina</taxon>
        <taxon>Rhabditomorpha</taxon>
        <taxon>Rhabditoidea</taxon>
        <taxon>Rhabditidae</taxon>
        <taxon>Mesorhabditinae</taxon>
        <taxon>Mesorhabditis</taxon>
    </lineage>
</organism>
<dbReference type="InterPro" id="IPR011682">
    <property type="entry name" value="Glyco_hydro_38_C"/>
</dbReference>
<evidence type="ECO:0000313" key="13">
    <source>
        <dbReference type="Proteomes" id="UP001177023"/>
    </source>
</evidence>
<dbReference type="FunFam" id="1.20.1270.50:FF:000003">
    <property type="entry name" value="Alpha-mannosidase"/>
    <property type="match status" value="1"/>
</dbReference>
<dbReference type="EC" id="3.2.1.-" evidence="10"/>
<feature type="non-terminal residue" evidence="12">
    <location>
        <position position="584"/>
    </location>
</feature>
<keyword evidence="9 10" id="KW-0326">Glycosidase</keyword>
<reference evidence="12" key="1">
    <citation type="submission" date="2023-06" db="EMBL/GenBank/DDBJ databases">
        <authorList>
            <person name="Delattre M."/>
        </authorList>
    </citation>
    <scope>NUCLEOTIDE SEQUENCE</scope>
    <source>
        <strain evidence="12">AF72</strain>
    </source>
</reference>
<feature type="domain" description="Glycoside hydrolase family 38 central" evidence="11">
    <location>
        <begin position="165"/>
        <end position="238"/>
    </location>
</feature>
<protein>
    <recommendedName>
        <fullName evidence="3 10">Alpha-mannosidase</fullName>
        <ecNumber evidence="10">3.2.1.-</ecNumber>
    </recommendedName>
</protein>